<dbReference type="GO" id="GO:0006284">
    <property type="term" value="P:base-excision repair"/>
    <property type="evidence" value="ECO:0007669"/>
    <property type="project" value="InterPro"/>
</dbReference>
<evidence type="ECO:0000313" key="2">
    <source>
        <dbReference type="EMBL" id="OGI84094.1"/>
    </source>
</evidence>
<protein>
    <submittedName>
        <fullName evidence="2">DNA-3-methyladenine glycosylase</fullName>
    </submittedName>
</protein>
<feature type="binding site" evidence="1">
    <location>
        <position position="11"/>
    </location>
    <ligand>
        <name>Zn(2+)</name>
        <dbReference type="ChEBI" id="CHEBI:29105"/>
    </ligand>
</feature>
<dbReference type="GO" id="GO:0008725">
    <property type="term" value="F:DNA-3-methyladenine glycosylase activity"/>
    <property type="evidence" value="ECO:0007669"/>
    <property type="project" value="InterPro"/>
</dbReference>
<dbReference type="EMBL" id="MFUQ01000003">
    <property type="protein sequence ID" value="OGI84094.1"/>
    <property type="molecule type" value="Genomic_DNA"/>
</dbReference>
<feature type="binding site" evidence="1">
    <location>
        <position position="182"/>
    </location>
    <ligand>
        <name>Zn(2+)</name>
        <dbReference type="ChEBI" id="CHEBI:29105"/>
    </ligand>
</feature>
<dbReference type="AlphaFoldDB" id="A0A1F6WQJ7"/>
<dbReference type="PANTHER" id="PTHR30037">
    <property type="entry name" value="DNA-3-METHYLADENINE GLYCOSYLASE 1"/>
    <property type="match status" value="1"/>
</dbReference>
<evidence type="ECO:0000313" key="3">
    <source>
        <dbReference type="Proteomes" id="UP000179448"/>
    </source>
</evidence>
<feature type="binding site" evidence="1">
    <location>
        <position position="24"/>
    </location>
    <ligand>
        <name>Zn(2+)</name>
        <dbReference type="ChEBI" id="CHEBI:29105"/>
    </ligand>
</feature>
<dbReference type="GO" id="GO:0046872">
    <property type="term" value="F:metal ion binding"/>
    <property type="evidence" value="ECO:0007669"/>
    <property type="project" value="UniProtKB-KW"/>
</dbReference>
<dbReference type="STRING" id="1801766.A2997_01175"/>
<dbReference type="InterPro" id="IPR052891">
    <property type="entry name" value="DNA-3mA_glycosylase"/>
</dbReference>
<organism evidence="2 3">
    <name type="scientific">Candidatus Nomurabacteria bacterium RIFCSPLOWO2_01_FULL_36_10b</name>
    <dbReference type="NCBI Taxonomy" id="1801766"/>
    <lineage>
        <taxon>Bacteria</taxon>
        <taxon>Candidatus Nomuraibacteriota</taxon>
    </lineage>
</organism>
<dbReference type="InterPro" id="IPR005019">
    <property type="entry name" value="Adenine_glyco"/>
</dbReference>
<dbReference type="InterPro" id="IPR011257">
    <property type="entry name" value="DNA_glycosylase"/>
</dbReference>
<dbReference type="Proteomes" id="UP000179448">
    <property type="component" value="Unassembled WGS sequence"/>
</dbReference>
<dbReference type="Gene3D" id="1.10.340.30">
    <property type="entry name" value="Hypothetical protein, domain 2"/>
    <property type="match status" value="1"/>
</dbReference>
<proteinExistence type="predicted"/>
<dbReference type="Pfam" id="PF03352">
    <property type="entry name" value="Adenine_glyco"/>
    <property type="match status" value="1"/>
</dbReference>
<name>A0A1F6WQJ7_9BACT</name>
<keyword evidence="1" id="KW-0862">Zinc</keyword>
<dbReference type="SUPFAM" id="SSF48150">
    <property type="entry name" value="DNA-glycosylase"/>
    <property type="match status" value="1"/>
</dbReference>
<keyword evidence="1" id="KW-0479">Metal-binding</keyword>
<reference evidence="2 3" key="1">
    <citation type="journal article" date="2016" name="Nat. Commun.">
        <title>Thousands of microbial genomes shed light on interconnected biogeochemical processes in an aquifer system.</title>
        <authorList>
            <person name="Anantharaman K."/>
            <person name="Brown C.T."/>
            <person name="Hug L.A."/>
            <person name="Sharon I."/>
            <person name="Castelle C.J."/>
            <person name="Probst A.J."/>
            <person name="Thomas B.C."/>
            <person name="Singh A."/>
            <person name="Wilkins M.J."/>
            <person name="Karaoz U."/>
            <person name="Brodie E.L."/>
            <person name="Williams K.H."/>
            <person name="Hubbard S.S."/>
            <person name="Banfield J.F."/>
        </authorList>
    </citation>
    <scope>NUCLEOTIDE SEQUENCE [LARGE SCALE GENOMIC DNA]</scope>
</reference>
<dbReference type="PANTHER" id="PTHR30037:SF4">
    <property type="entry name" value="DNA-3-METHYLADENINE GLYCOSYLASE I"/>
    <property type="match status" value="1"/>
</dbReference>
<gene>
    <name evidence="2" type="ORF">A2997_01175</name>
</gene>
<feature type="binding site" evidence="1">
    <location>
        <position position="186"/>
    </location>
    <ligand>
        <name>Zn(2+)</name>
        <dbReference type="ChEBI" id="CHEBI:29105"/>
    </ligand>
</feature>
<comment type="caution">
    <text evidence="2">The sequence shown here is derived from an EMBL/GenBank/DDBJ whole genome shotgun (WGS) entry which is preliminary data.</text>
</comment>
<evidence type="ECO:0000256" key="1">
    <source>
        <dbReference type="PIRSR" id="PIRSR605019-1"/>
    </source>
</evidence>
<accession>A0A1F6WQJ7</accession>
<sequence length="191" mass="22430">MNKKMYNKNRCLWVDDDERMKIYHDTVWGIPKKKDMDIFEAIVLDTQQAGLSWKCILHKRNNFARAFCNFDPKKIAKMTKKDVARLMKDSGIIRNRLKIEATIENAKRFLEIQKGFKTFSKYIWSFTGGKSIVGHPKNLKNYRSHSTESILMSNDLKKRGFKFAGPTICYAFMQGIGMVKDHTVNCWKYKK</sequence>